<sequence length="141" mass="15923">QVSDGESLPVPPRSPVDKVKSFRFVSSFVDSDSKIGIVLSNTQLIFIHPLKSGLYRICFHGNANSKLSLVIPLVNGSVVSKRSLGFLVRETVINCCHRRRLETDSAPPPRLRRKQMISDIILRYHRRCSEPAFYSALFQDP</sequence>
<keyword evidence="2" id="KW-1185">Reference proteome</keyword>
<accession>A0A3Q3G960</accession>
<evidence type="ECO:0000313" key="2">
    <source>
        <dbReference type="Proteomes" id="UP000261660"/>
    </source>
</evidence>
<reference evidence="1" key="1">
    <citation type="submission" date="2025-08" db="UniProtKB">
        <authorList>
            <consortium name="Ensembl"/>
        </authorList>
    </citation>
    <scope>IDENTIFICATION</scope>
</reference>
<dbReference type="PANTHER" id="PTHR21344:SF1">
    <property type="entry name" value="RAL GTPASE-ACTIVATING PROTEIN SUBUNIT BETA"/>
    <property type="match status" value="1"/>
</dbReference>
<dbReference type="Ensembl" id="ENSLBET00000029426.1">
    <property type="protein sequence ID" value="ENSLBEP00000028094.1"/>
    <property type="gene ID" value="ENSLBEG00000021295.1"/>
</dbReference>
<dbReference type="GO" id="GO:0051056">
    <property type="term" value="P:regulation of small GTPase mediated signal transduction"/>
    <property type="evidence" value="ECO:0007669"/>
    <property type="project" value="InterPro"/>
</dbReference>
<dbReference type="Proteomes" id="UP000261660">
    <property type="component" value="Unplaced"/>
</dbReference>
<reference evidence="1" key="2">
    <citation type="submission" date="2025-09" db="UniProtKB">
        <authorList>
            <consortium name="Ensembl"/>
        </authorList>
    </citation>
    <scope>IDENTIFICATION</scope>
</reference>
<dbReference type="SUPFAM" id="SSF111347">
    <property type="entry name" value="Rap/Ran-GAP"/>
    <property type="match status" value="1"/>
</dbReference>
<evidence type="ECO:0000313" key="1">
    <source>
        <dbReference type="Ensembl" id="ENSLBEP00000028094.1"/>
    </source>
</evidence>
<dbReference type="GeneTree" id="ENSGT00700000104550"/>
<organism evidence="1 2">
    <name type="scientific">Labrus bergylta</name>
    <name type="common">ballan wrasse</name>
    <dbReference type="NCBI Taxonomy" id="56723"/>
    <lineage>
        <taxon>Eukaryota</taxon>
        <taxon>Metazoa</taxon>
        <taxon>Chordata</taxon>
        <taxon>Craniata</taxon>
        <taxon>Vertebrata</taxon>
        <taxon>Euteleostomi</taxon>
        <taxon>Actinopterygii</taxon>
        <taxon>Neopterygii</taxon>
        <taxon>Teleostei</taxon>
        <taxon>Neoteleostei</taxon>
        <taxon>Acanthomorphata</taxon>
        <taxon>Eupercaria</taxon>
        <taxon>Labriformes</taxon>
        <taxon>Labridae</taxon>
        <taxon>Labrus</taxon>
    </lineage>
</organism>
<dbReference type="InterPro" id="IPR039930">
    <property type="entry name" value="RALGAPB"/>
</dbReference>
<proteinExistence type="predicted"/>
<protein>
    <submittedName>
        <fullName evidence="1">Uncharacterized protein</fullName>
    </submittedName>
</protein>
<dbReference type="InParanoid" id="A0A3Q3G960"/>
<dbReference type="PANTHER" id="PTHR21344">
    <property type="entry name" value="RAL GTPASE-ACTIVATING PROTEIN SUBUNIT BETA"/>
    <property type="match status" value="1"/>
</dbReference>
<dbReference type="GO" id="GO:0005096">
    <property type="term" value="F:GTPase activator activity"/>
    <property type="evidence" value="ECO:0007669"/>
    <property type="project" value="InterPro"/>
</dbReference>
<dbReference type="STRING" id="56723.ENSLBEP00000028094"/>
<dbReference type="AlphaFoldDB" id="A0A3Q3G960"/>
<name>A0A3Q3G960_9LABR</name>
<dbReference type="InterPro" id="IPR035974">
    <property type="entry name" value="Rap/Ran-GAP_sf"/>
</dbReference>